<evidence type="ECO:0008006" key="5">
    <source>
        <dbReference type="Google" id="ProtNLM"/>
    </source>
</evidence>
<keyword evidence="4" id="KW-1185">Reference proteome</keyword>
<comment type="similarity">
    <text evidence="1">Belongs to the methyltransferase superfamily. LaeA methyltransferase family.</text>
</comment>
<dbReference type="SUPFAM" id="SSF53335">
    <property type="entry name" value="S-adenosyl-L-methionine-dependent methyltransferases"/>
    <property type="match status" value="1"/>
</dbReference>
<comment type="caution">
    <text evidence="3">The sequence shown here is derived from an EMBL/GenBank/DDBJ whole genome shotgun (WGS) entry which is preliminary data.</text>
</comment>
<evidence type="ECO:0000256" key="2">
    <source>
        <dbReference type="SAM" id="MobiDB-lite"/>
    </source>
</evidence>
<dbReference type="OrthoDB" id="2013972at2759"/>
<dbReference type="PANTHER" id="PTHR43591">
    <property type="entry name" value="METHYLTRANSFERASE"/>
    <property type="match status" value="1"/>
</dbReference>
<gene>
    <name evidence="3" type="ORF">CDV36_014005</name>
</gene>
<reference evidence="3 4" key="1">
    <citation type="submission" date="2017-06" db="EMBL/GenBank/DDBJ databases">
        <title>Comparative genomic analysis of Ambrosia Fusariam Clade fungi.</title>
        <authorList>
            <person name="Stajich J.E."/>
            <person name="Carrillo J."/>
            <person name="Kijimoto T."/>
            <person name="Eskalen A."/>
            <person name="O'Donnell K."/>
            <person name="Kasson M."/>
        </authorList>
    </citation>
    <scope>NUCLEOTIDE SEQUENCE [LARGE SCALE GENOMIC DNA]</scope>
    <source>
        <strain evidence="3">UCR3666</strain>
    </source>
</reference>
<organism evidence="3 4">
    <name type="scientific">Fusarium kuroshium</name>
    <dbReference type="NCBI Taxonomy" id="2010991"/>
    <lineage>
        <taxon>Eukaryota</taxon>
        <taxon>Fungi</taxon>
        <taxon>Dikarya</taxon>
        <taxon>Ascomycota</taxon>
        <taxon>Pezizomycotina</taxon>
        <taxon>Sordariomycetes</taxon>
        <taxon>Hypocreomycetidae</taxon>
        <taxon>Hypocreales</taxon>
        <taxon>Nectriaceae</taxon>
        <taxon>Fusarium</taxon>
        <taxon>Fusarium solani species complex</taxon>
    </lineage>
</organism>
<protein>
    <recommendedName>
        <fullName evidence="5">Methyltransferase domain-containing protein</fullName>
    </recommendedName>
</protein>
<dbReference type="InterPro" id="IPR029063">
    <property type="entry name" value="SAM-dependent_MTases_sf"/>
</dbReference>
<dbReference type="STRING" id="2010991.A0A3M2RJD6"/>
<accession>A0A3M2RJD6</accession>
<evidence type="ECO:0000313" key="3">
    <source>
        <dbReference type="EMBL" id="RMJ05322.1"/>
    </source>
</evidence>
<dbReference type="Gene3D" id="3.40.50.150">
    <property type="entry name" value="Vaccinia Virus protein VP39"/>
    <property type="match status" value="1"/>
</dbReference>
<dbReference type="CDD" id="cd02440">
    <property type="entry name" value="AdoMet_MTases"/>
    <property type="match status" value="1"/>
</dbReference>
<name>A0A3M2RJD6_9HYPO</name>
<evidence type="ECO:0000256" key="1">
    <source>
        <dbReference type="ARBA" id="ARBA00038158"/>
    </source>
</evidence>
<dbReference type="PANTHER" id="PTHR43591:SF10">
    <property type="entry name" value="ABC TRANSMEMBRANE TYPE-1 DOMAIN-CONTAINING PROTEIN-RELATED"/>
    <property type="match status" value="1"/>
</dbReference>
<dbReference type="GO" id="GO:0008168">
    <property type="term" value="F:methyltransferase activity"/>
    <property type="evidence" value="ECO:0007669"/>
    <property type="project" value="TreeGrafter"/>
</dbReference>
<dbReference type="AlphaFoldDB" id="A0A3M2RJD6"/>
<dbReference type="EMBL" id="NKUJ01000419">
    <property type="protein sequence ID" value="RMJ05322.1"/>
    <property type="molecule type" value="Genomic_DNA"/>
</dbReference>
<feature type="region of interest" description="Disordered" evidence="2">
    <location>
        <begin position="32"/>
        <end position="58"/>
    </location>
</feature>
<proteinExistence type="inferred from homology"/>
<dbReference type="Pfam" id="PF13489">
    <property type="entry name" value="Methyltransf_23"/>
    <property type="match status" value="1"/>
</dbReference>
<dbReference type="Proteomes" id="UP000277212">
    <property type="component" value="Unassembled WGS sequence"/>
</dbReference>
<sequence length="362" mass="40938">MTTSGDLIQTNEDIYGGWVIVGASTASLAPPELQEHESDGDDDYDDHDSVIESSPSSTASVTSSIYDYRAIHGREYHSHRWDSGYCLPIDQRQLDAQRLSHLAVCELLRGELHLADLKKAEKPIRRVLDVGSGEGCWAFEFADDHPDMEVIGTDLSAIGDTWVPPNLCFEIEDCRQDWTFDDSQFDFIHMRDLVGGIKDWLLLFREAFRCTSPGGLVESHEHSFIFQSDNKSIEPGSALGWMGKIFMEAGDKTGYSFAVVDEGVQKERMEEAGFIDINEEVKRMPISQKHEDPRLREISLIAYKALLHDLEGRLLYVTTQILRWSEKQTSFFATEVREQLKRMDVYVAHKIVVGRKPGSGSN</sequence>
<evidence type="ECO:0000313" key="4">
    <source>
        <dbReference type="Proteomes" id="UP000277212"/>
    </source>
</evidence>